<accession>A0ACD3AIP0</accession>
<proteinExistence type="predicted"/>
<evidence type="ECO:0000313" key="2">
    <source>
        <dbReference type="Proteomes" id="UP000308600"/>
    </source>
</evidence>
<organism evidence="1 2">
    <name type="scientific">Pluteus cervinus</name>
    <dbReference type="NCBI Taxonomy" id="181527"/>
    <lineage>
        <taxon>Eukaryota</taxon>
        <taxon>Fungi</taxon>
        <taxon>Dikarya</taxon>
        <taxon>Basidiomycota</taxon>
        <taxon>Agaricomycotina</taxon>
        <taxon>Agaricomycetes</taxon>
        <taxon>Agaricomycetidae</taxon>
        <taxon>Agaricales</taxon>
        <taxon>Pluteineae</taxon>
        <taxon>Pluteaceae</taxon>
        <taxon>Pluteus</taxon>
    </lineage>
</organism>
<feature type="non-terminal residue" evidence="1">
    <location>
        <position position="1"/>
    </location>
</feature>
<name>A0ACD3AIP0_9AGAR</name>
<reference evidence="1 2" key="1">
    <citation type="journal article" date="2019" name="Nat. Ecol. Evol.">
        <title>Megaphylogeny resolves global patterns of mushroom evolution.</title>
        <authorList>
            <person name="Varga T."/>
            <person name="Krizsan K."/>
            <person name="Foldi C."/>
            <person name="Dima B."/>
            <person name="Sanchez-Garcia M."/>
            <person name="Sanchez-Ramirez S."/>
            <person name="Szollosi G.J."/>
            <person name="Szarkandi J.G."/>
            <person name="Papp V."/>
            <person name="Albert L."/>
            <person name="Andreopoulos W."/>
            <person name="Angelini C."/>
            <person name="Antonin V."/>
            <person name="Barry K.W."/>
            <person name="Bougher N.L."/>
            <person name="Buchanan P."/>
            <person name="Buyck B."/>
            <person name="Bense V."/>
            <person name="Catcheside P."/>
            <person name="Chovatia M."/>
            <person name="Cooper J."/>
            <person name="Damon W."/>
            <person name="Desjardin D."/>
            <person name="Finy P."/>
            <person name="Geml J."/>
            <person name="Haridas S."/>
            <person name="Hughes K."/>
            <person name="Justo A."/>
            <person name="Karasinski D."/>
            <person name="Kautmanova I."/>
            <person name="Kiss B."/>
            <person name="Kocsube S."/>
            <person name="Kotiranta H."/>
            <person name="LaButti K.M."/>
            <person name="Lechner B.E."/>
            <person name="Liimatainen K."/>
            <person name="Lipzen A."/>
            <person name="Lukacs Z."/>
            <person name="Mihaltcheva S."/>
            <person name="Morgado L.N."/>
            <person name="Niskanen T."/>
            <person name="Noordeloos M.E."/>
            <person name="Ohm R.A."/>
            <person name="Ortiz-Santana B."/>
            <person name="Ovrebo C."/>
            <person name="Racz N."/>
            <person name="Riley R."/>
            <person name="Savchenko A."/>
            <person name="Shiryaev A."/>
            <person name="Soop K."/>
            <person name="Spirin V."/>
            <person name="Szebenyi C."/>
            <person name="Tomsovsky M."/>
            <person name="Tulloss R.E."/>
            <person name="Uehling J."/>
            <person name="Grigoriev I.V."/>
            <person name="Vagvolgyi C."/>
            <person name="Papp T."/>
            <person name="Martin F.M."/>
            <person name="Miettinen O."/>
            <person name="Hibbett D.S."/>
            <person name="Nagy L.G."/>
        </authorList>
    </citation>
    <scope>NUCLEOTIDE SEQUENCE [LARGE SCALE GENOMIC DNA]</scope>
    <source>
        <strain evidence="1 2">NL-1719</strain>
    </source>
</reference>
<keyword evidence="2" id="KW-1185">Reference proteome</keyword>
<evidence type="ECO:0000313" key="1">
    <source>
        <dbReference type="EMBL" id="TFK65738.1"/>
    </source>
</evidence>
<protein>
    <submittedName>
        <fullName evidence="1">Uncharacterized protein</fullName>
    </submittedName>
</protein>
<dbReference type="EMBL" id="ML208427">
    <property type="protein sequence ID" value="TFK65738.1"/>
    <property type="molecule type" value="Genomic_DNA"/>
</dbReference>
<dbReference type="Proteomes" id="UP000308600">
    <property type="component" value="Unassembled WGS sequence"/>
</dbReference>
<sequence length="307" mass="35775">MPRFPPELELRIFTYALRIKPQHPINLLLVAKRVREWLLPIVWEVVIHHNPHLYEIPLDSVLPLQEYGALIRHLLLLVDYKYIEPEDQDEVRIDPYQLFDESLTRCPNITNLALWWLEPPIGLEPLVNLSKLTHLSMDVNRILELIRGERDIDSSGQMESMTWDSTLRAGDARPPLFPKITHLDTMNAEWLGSRCRDNIPTLVHHFPGLTHLAHARTQWTTTNPLLIRLSLQWFERLKVLVWWKQATSSELSEDLTVTPPVEDDRLVLVFTSRRRDWEREARGEGIGMWSFADSVVGAREKARATTS</sequence>
<gene>
    <name evidence="1" type="ORF">BDN72DRAFT_962296</name>
</gene>